<dbReference type="InterPro" id="IPR016181">
    <property type="entry name" value="Acyl_CoA_acyltransferase"/>
</dbReference>
<dbReference type="PROSITE" id="PS51186">
    <property type="entry name" value="GNAT"/>
    <property type="match status" value="1"/>
</dbReference>
<sequence length="160" mass="18628">MPLFIKRMTEKYAVDALCWKYEKPYDFYNNVLSGSAIMELLTYRYFAVVNEKNQLVGYFCIGKSAQIPSGDQKGIYSEDCIDVGIAMKPELTGKGNGYLFFSHILKYIMKLEKEKDIRLTVATFNQRAIQLYKKLGFVKLRKFKSDHIEYLLMKKEVNGE</sequence>
<dbReference type="SUPFAM" id="SSF55729">
    <property type="entry name" value="Acyl-CoA N-acyltransferases (Nat)"/>
    <property type="match status" value="1"/>
</dbReference>
<gene>
    <name evidence="2" type="ORF">AFL42_03645</name>
</gene>
<dbReference type="Pfam" id="PF00583">
    <property type="entry name" value="Acetyltransf_1"/>
    <property type="match status" value="1"/>
</dbReference>
<proteinExistence type="predicted"/>
<evidence type="ECO:0000259" key="1">
    <source>
        <dbReference type="PROSITE" id="PS51186"/>
    </source>
</evidence>
<organism evidence="2 3">
    <name type="scientific">Oceanobacillus caeni</name>
    <dbReference type="NCBI Taxonomy" id="405946"/>
    <lineage>
        <taxon>Bacteria</taxon>
        <taxon>Bacillati</taxon>
        <taxon>Bacillota</taxon>
        <taxon>Bacilli</taxon>
        <taxon>Bacillales</taxon>
        <taxon>Bacillaceae</taxon>
        <taxon>Oceanobacillus</taxon>
    </lineage>
</organism>
<keyword evidence="3" id="KW-1185">Reference proteome</keyword>
<name>A0ABR5MMN2_9BACI</name>
<protein>
    <submittedName>
        <fullName evidence="2">Acetyltransferase</fullName>
    </submittedName>
</protein>
<dbReference type="InterPro" id="IPR000182">
    <property type="entry name" value="GNAT_dom"/>
</dbReference>
<evidence type="ECO:0000313" key="2">
    <source>
        <dbReference type="EMBL" id="KPH77485.1"/>
    </source>
</evidence>
<dbReference type="Proteomes" id="UP000037854">
    <property type="component" value="Unassembled WGS sequence"/>
</dbReference>
<comment type="caution">
    <text evidence="2">The sequence shown here is derived from an EMBL/GenBank/DDBJ whole genome shotgun (WGS) entry which is preliminary data.</text>
</comment>
<dbReference type="Gene3D" id="3.40.630.30">
    <property type="match status" value="1"/>
</dbReference>
<dbReference type="EMBL" id="LGTK01000007">
    <property type="protein sequence ID" value="KPH77485.1"/>
    <property type="molecule type" value="Genomic_DNA"/>
</dbReference>
<accession>A0ABR5MMN2</accession>
<reference evidence="2 3" key="1">
    <citation type="submission" date="2015-07" db="EMBL/GenBank/DDBJ databases">
        <title>High-quality draft genome sequence of Oceanobacillus caeni HM6, a bacillus isolated from a human feces.</title>
        <authorList>
            <person name="Kumar J."/>
            <person name="Verma M.K."/>
            <person name="Pandey R."/>
            <person name="Bhambi M."/>
            <person name="Chauhan N."/>
        </authorList>
    </citation>
    <scope>NUCLEOTIDE SEQUENCE [LARGE SCALE GENOMIC DNA]</scope>
    <source>
        <strain evidence="2 3">HM6</strain>
    </source>
</reference>
<feature type="domain" description="N-acetyltransferase" evidence="1">
    <location>
        <begin position="3"/>
        <end position="158"/>
    </location>
</feature>
<evidence type="ECO:0000313" key="3">
    <source>
        <dbReference type="Proteomes" id="UP000037854"/>
    </source>
</evidence>